<gene>
    <name evidence="8" type="ORF">CVT25_015671</name>
</gene>
<organism evidence="8 9">
    <name type="scientific">Psilocybe cyanescens</name>
    <dbReference type="NCBI Taxonomy" id="93625"/>
    <lineage>
        <taxon>Eukaryota</taxon>
        <taxon>Fungi</taxon>
        <taxon>Dikarya</taxon>
        <taxon>Basidiomycota</taxon>
        <taxon>Agaricomycotina</taxon>
        <taxon>Agaricomycetes</taxon>
        <taxon>Agaricomycetidae</taxon>
        <taxon>Agaricales</taxon>
        <taxon>Agaricineae</taxon>
        <taxon>Strophariaceae</taxon>
        <taxon>Psilocybe</taxon>
    </lineage>
</organism>
<proteinExistence type="inferred from homology"/>
<evidence type="ECO:0008006" key="10">
    <source>
        <dbReference type="Google" id="ProtNLM"/>
    </source>
</evidence>
<evidence type="ECO:0000256" key="5">
    <source>
        <dbReference type="ARBA" id="ARBA00023002"/>
    </source>
</evidence>
<dbReference type="InterPro" id="IPR001128">
    <property type="entry name" value="Cyt_P450"/>
</dbReference>
<name>A0A409WSH3_PSICY</name>
<keyword evidence="3" id="KW-0349">Heme</keyword>
<comment type="similarity">
    <text evidence="2">Belongs to the cytochrome P450 family.</text>
</comment>
<keyword evidence="6" id="KW-0408">Iron</keyword>
<dbReference type="SUPFAM" id="SSF48264">
    <property type="entry name" value="Cytochrome P450"/>
    <property type="match status" value="1"/>
</dbReference>
<sequence>MYVLSGDWNKVDRIVVCTFVEARSRPSLVSAPPTQGCLVKTLLDDQEKEMLDWEDLCMLSTVFTLGGVHSTSGIIEWFLALIPSRREVLARAQTELDEVIGRNRWPTFEDEESLPFIRAIIKEFATPHCASEDFAHQEMYILKGSVVLLNCYILHHNKARYPDSFKFNPERYKDDKISCTVSAKLPNVMDRDHWAFGAG</sequence>
<comment type="caution">
    <text evidence="8">The sequence shown here is derived from an EMBL/GenBank/DDBJ whole genome shotgun (WGS) entry which is preliminary data.</text>
</comment>
<evidence type="ECO:0000256" key="7">
    <source>
        <dbReference type="ARBA" id="ARBA00023033"/>
    </source>
</evidence>
<keyword evidence="7" id="KW-0503">Monooxygenase</keyword>
<dbReference type="InterPro" id="IPR050364">
    <property type="entry name" value="Cytochrome_P450_fung"/>
</dbReference>
<dbReference type="GO" id="GO:0020037">
    <property type="term" value="F:heme binding"/>
    <property type="evidence" value="ECO:0007669"/>
    <property type="project" value="InterPro"/>
</dbReference>
<dbReference type="GO" id="GO:0004497">
    <property type="term" value="F:monooxygenase activity"/>
    <property type="evidence" value="ECO:0007669"/>
    <property type="project" value="UniProtKB-KW"/>
</dbReference>
<evidence type="ECO:0000256" key="1">
    <source>
        <dbReference type="ARBA" id="ARBA00001971"/>
    </source>
</evidence>
<comment type="cofactor">
    <cofactor evidence="1">
        <name>heme</name>
        <dbReference type="ChEBI" id="CHEBI:30413"/>
    </cofactor>
</comment>
<dbReference type="AlphaFoldDB" id="A0A409WSH3"/>
<evidence type="ECO:0000256" key="3">
    <source>
        <dbReference type="ARBA" id="ARBA00022617"/>
    </source>
</evidence>
<dbReference type="GO" id="GO:0005506">
    <property type="term" value="F:iron ion binding"/>
    <property type="evidence" value="ECO:0007669"/>
    <property type="project" value="InterPro"/>
</dbReference>
<dbReference type="GO" id="GO:0016705">
    <property type="term" value="F:oxidoreductase activity, acting on paired donors, with incorporation or reduction of molecular oxygen"/>
    <property type="evidence" value="ECO:0007669"/>
    <property type="project" value="InterPro"/>
</dbReference>
<accession>A0A409WSH3</accession>
<dbReference type="InterPro" id="IPR036396">
    <property type="entry name" value="Cyt_P450_sf"/>
</dbReference>
<dbReference type="InParanoid" id="A0A409WSH3"/>
<evidence type="ECO:0000256" key="6">
    <source>
        <dbReference type="ARBA" id="ARBA00023004"/>
    </source>
</evidence>
<evidence type="ECO:0000256" key="2">
    <source>
        <dbReference type="ARBA" id="ARBA00010617"/>
    </source>
</evidence>
<protein>
    <recommendedName>
        <fullName evidence="10">Cytochrome P450</fullName>
    </recommendedName>
</protein>
<dbReference type="Gene3D" id="1.10.630.10">
    <property type="entry name" value="Cytochrome P450"/>
    <property type="match status" value="1"/>
</dbReference>
<evidence type="ECO:0000313" key="8">
    <source>
        <dbReference type="EMBL" id="PPQ81470.1"/>
    </source>
</evidence>
<keyword evidence="4" id="KW-0479">Metal-binding</keyword>
<evidence type="ECO:0000256" key="4">
    <source>
        <dbReference type="ARBA" id="ARBA00022723"/>
    </source>
</evidence>
<dbReference type="PANTHER" id="PTHR46300:SF11">
    <property type="entry name" value="OXIDOREDUCTASE, PUTATIVE-RELATED"/>
    <property type="match status" value="1"/>
</dbReference>
<evidence type="ECO:0000313" key="9">
    <source>
        <dbReference type="Proteomes" id="UP000283269"/>
    </source>
</evidence>
<dbReference type="Pfam" id="PF00067">
    <property type="entry name" value="p450"/>
    <property type="match status" value="1"/>
</dbReference>
<reference evidence="8 9" key="1">
    <citation type="journal article" date="2018" name="Evol. Lett.">
        <title>Horizontal gene cluster transfer increased hallucinogenic mushroom diversity.</title>
        <authorList>
            <person name="Reynolds H.T."/>
            <person name="Vijayakumar V."/>
            <person name="Gluck-Thaler E."/>
            <person name="Korotkin H.B."/>
            <person name="Matheny P.B."/>
            <person name="Slot J.C."/>
        </authorList>
    </citation>
    <scope>NUCLEOTIDE SEQUENCE [LARGE SCALE GENOMIC DNA]</scope>
    <source>
        <strain evidence="8 9">2631</strain>
    </source>
</reference>
<keyword evidence="5" id="KW-0560">Oxidoreductase</keyword>
<keyword evidence="9" id="KW-1185">Reference proteome</keyword>
<dbReference type="STRING" id="93625.A0A409WSH3"/>
<dbReference type="Proteomes" id="UP000283269">
    <property type="component" value="Unassembled WGS sequence"/>
</dbReference>
<dbReference type="OrthoDB" id="2789670at2759"/>
<dbReference type="EMBL" id="NHYD01003249">
    <property type="protein sequence ID" value="PPQ81470.1"/>
    <property type="molecule type" value="Genomic_DNA"/>
</dbReference>
<dbReference type="PANTHER" id="PTHR46300">
    <property type="entry name" value="P450, PUTATIVE (EUROFUNG)-RELATED-RELATED"/>
    <property type="match status" value="1"/>
</dbReference>